<keyword evidence="7" id="KW-0539">Nucleus</keyword>
<protein>
    <submittedName>
        <fullName evidence="8">SET domain-containing protein</fullName>
    </submittedName>
</protein>
<evidence type="ECO:0000256" key="1">
    <source>
        <dbReference type="ARBA" id="ARBA00004123"/>
    </source>
</evidence>
<accession>A0A6S6WF77</accession>
<keyword evidence="6" id="KW-0949">S-adenosyl-L-methionine</keyword>
<sequence length="281" mass="31159">MVKLTSLPTFTYTKQSSTGTGTRSRTATYTHKNKKLPVRVTAHNVIELRKWRAQDRPSYWPSHLTWPKDIAKSLVYSVPREVRTAKKTTTKTATTVKRPSIKACYTACQGLNCPNPLRQNTKRTDPPCTCTRTSHASLNDPAWFGNNVRLEQTASRGIGAIALSPFAVDTVIGEYVGELVPAEGTPGYFSAYLFETRNSREMLGNIDALRVGSWTRFINHSCDANLAFELYRVGGEVRVLVTVKREVAAGEELTVNYGKDYWKGAGVGKCRCGEEGCIGKK</sequence>
<evidence type="ECO:0000256" key="3">
    <source>
        <dbReference type="ARBA" id="ARBA00022454"/>
    </source>
</evidence>
<evidence type="ECO:0000256" key="6">
    <source>
        <dbReference type="ARBA" id="ARBA00022691"/>
    </source>
</evidence>
<dbReference type="Pfam" id="PF00856">
    <property type="entry name" value="SET"/>
    <property type="match status" value="1"/>
</dbReference>
<dbReference type="AlphaFoldDB" id="A0A6S6WF77"/>
<dbReference type="GO" id="GO:0008168">
    <property type="term" value="F:methyltransferase activity"/>
    <property type="evidence" value="ECO:0007669"/>
    <property type="project" value="UniProtKB-KW"/>
</dbReference>
<evidence type="ECO:0000313" key="9">
    <source>
        <dbReference type="Proteomes" id="UP000472372"/>
    </source>
</evidence>
<evidence type="ECO:0000256" key="4">
    <source>
        <dbReference type="ARBA" id="ARBA00022603"/>
    </source>
</evidence>
<gene>
    <name evidence="8" type="ORF">PTTW11_10639</name>
</gene>
<proteinExistence type="predicted"/>
<dbReference type="InterPro" id="IPR046341">
    <property type="entry name" value="SET_dom_sf"/>
</dbReference>
<dbReference type="PROSITE" id="PS50280">
    <property type="entry name" value="SET"/>
    <property type="match status" value="1"/>
</dbReference>
<reference evidence="8" key="1">
    <citation type="submission" date="2021-02" db="EMBL/GenBank/DDBJ databases">
        <authorList>
            <person name="Syme A R."/>
            <person name="Syme A R."/>
            <person name="Moolhuijzen P."/>
        </authorList>
    </citation>
    <scope>NUCLEOTIDE SEQUENCE</scope>
    <source>
        <strain evidence="8">W1-1</strain>
    </source>
</reference>
<keyword evidence="5" id="KW-0808">Transferase</keyword>
<keyword evidence="4" id="KW-0489">Methyltransferase</keyword>
<organism evidence="8 9">
    <name type="scientific">Pyrenophora teres f. teres</name>
    <dbReference type="NCBI Taxonomy" id="97479"/>
    <lineage>
        <taxon>Eukaryota</taxon>
        <taxon>Fungi</taxon>
        <taxon>Dikarya</taxon>
        <taxon>Ascomycota</taxon>
        <taxon>Pezizomycotina</taxon>
        <taxon>Dothideomycetes</taxon>
        <taxon>Pleosporomycetidae</taxon>
        <taxon>Pleosporales</taxon>
        <taxon>Pleosporineae</taxon>
        <taxon>Pleosporaceae</taxon>
        <taxon>Pyrenophora</taxon>
    </lineage>
</organism>
<evidence type="ECO:0000256" key="5">
    <source>
        <dbReference type="ARBA" id="ARBA00022679"/>
    </source>
</evidence>
<evidence type="ECO:0000313" key="8">
    <source>
        <dbReference type="EMBL" id="CAE7215014.1"/>
    </source>
</evidence>
<name>A0A6S6WF77_9PLEO</name>
<dbReference type="GO" id="GO:0005634">
    <property type="term" value="C:nucleus"/>
    <property type="evidence" value="ECO:0007669"/>
    <property type="project" value="UniProtKB-SubCell"/>
</dbReference>
<dbReference type="SMART" id="SM00317">
    <property type="entry name" value="SET"/>
    <property type="match status" value="1"/>
</dbReference>
<dbReference type="Gene3D" id="2.170.270.10">
    <property type="entry name" value="SET domain"/>
    <property type="match status" value="1"/>
</dbReference>
<dbReference type="Proteomes" id="UP000472372">
    <property type="component" value="Chromosome 11"/>
</dbReference>
<evidence type="ECO:0000256" key="2">
    <source>
        <dbReference type="ARBA" id="ARBA00004286"/>
    </source>
</evidence>
<comment type="subcellular location">
    <subcellularLocation>
        <location evidence="2">Chromosome</location>
    </subcellularLocation>
    <subcellularLocation>
        <location evidence="1">Nucleus</location>
    </subcellularLocation>
</comment>
<evidence type="ECO:0000256" key="7">
    <source>
        <dbReference type="ARBA" id="ARBA00023242"/>
    </source>
</evidence>
<dbReference type="InterPro" id="IPR050777">
    <property type="entry name" value="SET2_Histone-Lys_MeTrsfase"/>
</dbReference>
<dbReference type="InterPro" id="IPR001214">
    <property type="entry name" value="SET_dom"/>
</dbReference>
<keyword evidence="3" id="KW-0158">Chromosome</keyword>
<dbReference type="SUPFAM" id="SSF82199">
    <property type="entry name" value="SET domain"/>
    <property type="match status" value="1"/>
</dbReference>
<dbReference type="EMBL" id="HG992987">
    <property type="protein sequence ID" value="CAE7215014.1"/>
    <property type="molecule type" value="Genomic_DNA"/>
</dbReference>
<dbReference type="PANTHER" id="PTHR22884">
    <property type="entry name" value="SET DOMAIN PROTEINS"/>
    <property type="match status" value="1"/>
</dbReference>
<dbReference type="GO" id="GO:0005694">
    <property type="term" value="C:chromosome"/>
    <property type="evidence" value="ECO:0007669"/>
    <property type="project" value="UniProtKB-SubCell"/>
</dbReference>
<dbReference type="GO" id="GO:0032259">
    <property type="term" value="P:methylation"/>
    <property type="evidence" value="ECO:0007669"/>
    <property type="project" value="UniProtKB-KW"/>
</dbReference>